<dbReference type="AlphaFoldDB" id="A0A9N9PL12"/>
<accession>A0A9N9PL12</accession>
<evidence type="ECO:0000313" key="2">
    <source>
        <dbReference type="Proteomes" id="UP000789759"/>
    </source>
</evidence>
<evidence type="ECO:0000313" key="1">
    <source>
        <dbReference type="EMBL" id="CAG8831938.1"/>
    </source>
</evidence>
<dbReference type="EMBL" id="CAJVQA010067230">
    <property type="protein sequence ID" value="CAG8831938.1"/>
    <property type="molecule type" value="Genomic_DNA"/>
</dbReference>
<sequence>IDQEIIYNEDYKKYFDEFDRVLSNPTEDEKEFLEYKKKEIEHDFKENKENNNPILKEKIDELPDYLFK</sequence>
<reference evidence="1" key="1">
    <citation type="submission" date="2021-06" db="EMBL/GenBank/DDBJ databases">
        <authorList>
            <person name="Kallberg Y."/>
            <person name="Tangrot J."/>
            <person name="Rosling A."/>
        </authorList>
    </citation>
    <scope>NUCLEOTIDE SEQUENCE</scope>
    <source>
        <strain evidence="1">FL966</strain>
    </source>
</reference>
<proteinExistence type="predicted"/>
<protein>
    <submittedName>
        <fullName evidence="1">20104_t:CDS:1</fullName>
    </submittedName>
</protein>
<feature type="non-terminal residue" evidence="1">
    <location>
        <position position="1"/>
    </location>
</feature>
<gene>
    <name evidence="1" type="ORF">CPELLU_LOCUS20791</name>
</gene>
<organism evidence="1 2">
    <name type="scientific">Cetraspora pellucida</name>
    <dbReference type="NCBI Taxonomy" id="1433469"/>
    <lineage>
        <taxon>Eukaryota</taxon>
        <taxon>Fungi</taxon>
        <taxon>Fungi incertae sedis</taxon>
        <taxon>Mucoromycota</taxon>
        <taxon>Glomeromycotina</taxon>
        <taxon>Glomeromycetes</taxon>
        <taxon>Diversisporales</taxon>
        <taxon>Gigasporaceae</taxon>
        <taxon>Cetraspora</taxon>
    </lineage>
</organism>
<comment type="caution">
    <text evidence="1">The sequence shown here is derived from an EMBL/GenBank/DDBJ whole genome shotgun (WGS) entry which is preliminary data.</text>
</comment>
<keyword evidence="2" id="KW-1185">Reference proteome</keyword>
<dbReference type="Proteomes" id="UP000789759">
    <property type="component" value="Unassembled WGS sequence"/>
</dbReference>
<name>A0A9N9PL12_9GLOM</name>